<feature type="region of interest" description="Disordered" evidence="1">
    <location>
        <begin position="1"/>
        <end position="33"/>
    </location>
</feature>
<dbReference type="EMBL" id="MRCU01000003">
    <property type="protein sequence ID" value="RKK23161.1"/>
    <property type="molecule type" value="Genomic_DNA"/>
</dbReference>
<dbReference type="AlphaFoldDB" id="A0A3L6NXR5"/>
<protein>
    <submittedName>
        <fullName evidence="2">Uncharacterized protein</fullName>
    </submittedName>
</protein>
<accession>A0A3L6NXR5</accession>
<feature type="compositionally biased region" description="Polar residues" evidence="1">
    <location>
        <begin position="1"/>
        <end position="12"/>
    </location>
</feature>
<feature type="compositionally biased region" description="Basic and acidic residues" evidence="1">
    <location>
        <begin position="16"/>
        <end position="33"/>
    </location>
</feature>
<evidence type="ECO:0000313" key="2">
    <source>
        <dbReference type="EMBL" id="RKK23161.1"/>
    </source>
</evidence>
<gene>
    <name evidence="2" type="ORF">BFJ65_g5737</name>
</gene>
<sequence length="33" mass="3616">MTTTGRQQQSLIQHGHTVDETAKAFADGSKRSK</sequence>
<reference evidence="2" key="1">
    <citation type="journal article" date="2018" name="Sci. Rep.">
        <title>Characterisation of pathogen-specific regions and novel effector candidates in Fusarium oxysporum f. sp. cepae.</title>
        <authorList>
            <person name="Armitage A.D."/>
            <person name="Taylor A."/>
            <person name="Sobczyk M.K."/>
            <person name="Baxter L."/>
            <person name="Greenfield B.P."/>
            <person name="Bates H.J."/>
            <person name="Wilson F."/>
            <person name="Jackson A.C."/>
            <person name="Ott S."/>
            <person name="Harrison R.J."/>
            <person name="Clarkson J.P."/>
        </authorList>
    </citation>
    <scope>NUCLEOTIDE SEQUENCE [LARGE SCALE GENOMIC DNA]</scope>
    <source>
        <strain evidence="2">FoC_Fus2</strain>
    </source>
</reference>
<comment type="caution">
    <text evidence="2">The sequence shown here is derived from an EMBL/GenBank/DDBJ whole genome shotgun (WGS) entry which is preliminary data.</text>
</comment>
<name>A0A3L6NXR5_FUSOX</name>
<organism evidence="2">
    <name type="scientific">Fusarium oxysporum f. sp. cepae</name>
    <dbReference type="NCBI Taxonomy" id="396571"/>
    <lineage>
        <taxon>Eukaryota</taxon>
        <taxon>Fungi</taxon>
        <taxon>Dikarya</taxon>
        <taxon>Ascomycota</taxon>
        <taxon>Pezizomycotina</taxon>
        <taxon>Sordariomycetes</taxon>
        <taxon>Hypocreomycetidae</taxon>
        <taxon>Hypocreales</taxon>
        <taxon>Nectriaceae</taxon>
        <taxon>Fusarium</taxon>
        <taxon>Fusarium oxysporum species complex</taxon>
    </lineage>
</organism>
<proteinExistence type="predicted"/>
<dbReference type="Proteomes" id="UP000270866">
    <property type="component" value="Chromosome 5"/>
</dbReference>
<evidence type="ECO:0000256" key="1">
    <source>
        <dbReference type="SAM" id="MobiDB-lite"/>
    </source>
</evidence>